<dbReference type="KEGG" id="ftj:FTUN_1953"/>
<dbReference type="EMBL" id="CP053452">
    <property type="protein sequence ID" value="QJW92782.1"/>
    <property type="molecule type" value="Genomic_DNA"/>
</dbReference>
<protein>
    <recommendedName>
        <fullName evidence="17">DDE domain-containing protein</fullName>
    </recommendedName>
</protein>
<dbReference type="KEGG" id="ftj:FTUN_6463"/>
<dbReference type="EMBL" id="CP053452">
    <property type="protein sequence ID" value="QJW92791.1"/>
    <property type="molecule type" value="Genomic_DNA"/>
</dbReference>
<dbReference type="EMBL" id="CP053452">
    <property type="protein sequence ID" value="QJW98927.1"/>
    <property type="molecule type" value="Genomic_DNA"/>
</dbReference>
<gene>
    <name evidence="1" type="ORF">FTUN_0279</name>
    <name evidence="2" type="ORF">FTUN_0288</name>
    <name evidence="3" type="ORF">FTUN_0508</name>
    <name evidence="4" type="ORF">FTUN_1798</name>
    <name evidence="5" type="ORF">FTUN_1953</name>
    <name evidence="6" type="ORF">FTUN_3714</name>
    <name evidence="7" type="ORF">FTUN_3886</name>
    <name evidence="8" type="ORF">FTUN_4899</name>
    <name evidence="9" type="ORF">FTUN_5322</name>
    <name evidence="10" type="ORF">FTUN_6463</name>
    <name evidence="11" type="ORF">FTUN_6522</name>
    <name evidence="12" type="ORF">FTUN_7606</name>
    <name evidence="13" type="ORF">FTUN_7795</name>
    <name evidence="14" type="ORF">FTUN_8283</name>
    <name evidence="15" type="ORF">FTUN_8411</name>
</gene>
<dbReference type="EMBL" id="CP053452">
    <property type="protein sequence ID" value="QJW97744.1"/>
    <property type="molecule type" value="Genomic_DNA"/>
</dbReference>
<evidence type="ECO:0000313" key="15">
    <source>
        <dbReference type="EMBL" id="QJX00773.1"/>
    </source>
</evidence>
<dbReference type="KEGG" id="ftj:FTUN_3886"/>
<dbReference type="KEGG" id="ftj:FTUN_5322"/>
<evidence type="ECO:0000313" key="3">
    <source>
        <dbReference type="EMBL" id="QJW93008.1"/>
    </source>
</evidence>
<sequence>MQFDEKWDFVGRKEKNCGPDETRRGDCWDHVALDPESRLVVSLLVGKRTEDATHALVRDFHRRTGGRVMRLMTSDEYPVYASAIRDTYGHLVTPPRTGRPGRPRKAHRVIPPEVTYATVHKERENNRVVAVSTRVVFGAVVAVTAALLASAVSTAVNTCFVERHNGTDRNRCSRKVRKSYGFSKDWDTHRAATAFSYFSYNFCWPVRTLRHKGADGRWHQRTPAMAAGLTDRVWALSEWLTLPAVQCR</sequence>
<evidence type="ECO:0000313" key="10">
    <source>
        <dbReference type="EMBL" id="QJW98868.1"/>
    </source>
</evidence>
<evidence type="ECO:0000313" key="11">
    <source>
        <dbReference type="EMBL" id="QJW98927.1"/>
    </source>
</evidence>
<dbReference type="EMBL" id="CP053452">
    <property type="protein sequence ID" value="QJX00773.1"/>
    <property type="molecule type" value="Genomic_DNA"/>
</dbReference>
<dbReference type="RefSeq" id="WP_227254402.1">
    <property type="nucleotide sequence ID" value="NZ_CP053452.2"/>
</dbReference>
<evidence type="ECO:0000313" key="12">
    <source>
        <dbReference type="EMBL" id="QJW99983.1"/>
    </source>
</evidence>
<evidence type="ECO:0000313" key="13">
    <source>
        <dbReference type="EMBL" id="QJX00171.1"/>
    </source>
</evidence>
<dbReference type="KEGG" id="ftj:FTUN_6522"/>
<dbReference type="EMBL" id="CP053452">
    <property type="protein sequence ID" value="QJX00171.1"/>
    <property type="molecule type" value="Genomic_DNA"/>
</dbReference>
<dbReference type="EMBL" id="CP053452">
    <property type="protein sequence ID" value="QJW93008.1"/>
    <property type="molecule type" value="Genomic_DNA"/>
</dbReference>
<dbReference type="KEGG" id="ftj:FTUN_3714"/>
<dbReference type="Proteomes" id="UP000503447">
    <property type="component" value="Chromosome"/>
</dbReference>
<dbReference type="EMBL" id="CP053452">
    <property type="protein sequence ID" value="QJW94433.1"/>
    <property type="molecule type" value="Genomic_DNA"/>
</dbReference>
<dbReference type="EMBL" id="CP053452">
    <property type="protein sequence ID" value="QJW98868.1"/>
    <property type="molecule type" value="Genomic_DNA"/>
</dbReference>
<evidence type="ECO:0000313" key="4">
    <source>
        <dbReference type="EMBL" id="QJW94278.1"/>
    </source>
</evidence>
<evidence type="ECO:0000313" key="7">
    <source>
        <dbReference type="EMBL" id="QJW96329.1"/>
    </source>
</evidence>
<dbReference type="KEGG" id="ftj:FTUN_8411"/>
<reference evidence="16" key="1">
    <citation type="submission" date="2020-05" db="EMBL/GenBank/DDBJ databases">
        <title>Frigoriglobus tundricola gen. nov., sp. nov., a psychrotolerant cellulolytic planctomycete of the family Gemmataceae with two divergent copies of 16S rRNA gene.</title>
        <authorList>
            <person name="Kulichevskaya I.S."/>
            <person name="Ivanova A.A."/>
            <person name="Naumoff D.G."/>
            <person name="Beletsky A.V."/>
            <person name="Rijpstra W.I.C."/>
            <person name="Sinninghe Damste J.S."/>
            <person name="Mardanov A.V."/>
            <person name="Ravin N.V."/>
            <person name="Dedysh S.N."/>
        </authorList>
    </citation>
    <scope>NUCLEOTIDE SEQUENCE [LARGE SCALE GENOMIC DNA]</scope>
    <source>
        <strain evidence="1 16">PL17</strain>
    </source>
</reference>
<keyword evidence="16" id="KW-1185">Reference proteome</keyword>
<dbReference type="KEGG" id="ftj:FTUN_4899"/>
<organism evidence="12 16">
    <name type="scientific">Frigoriglobus tundricola</name>
    <dbReference type="NCBI Taxonomy" id="2774151"/>
    <lineage>
        <taxon>Bacteria</taxon>
        <taxon>Pseudomonadati</taxon>
        <taxon>Planctomycetota</taxon>
        <taxon>Planctomycetia</taxon>
        <taxon>Gemmatales</taxon>
        <taxon>Gemmataceae</taxon>
        <taxon>Frigoriglobus</taxon>
    </lineage>
</organism>
<dbReference type="EMBL" id="CP053452">
    <property type="protein sequence ID" value="QJW96158.1"/>
    <property type="molecule type" value="Genomic_DNA"/>
</dbReference>
<dbReference type="EMBL" id="CP053452">
    <property type="protein sequence ID" value="QJW94278.1"/>
    <property type="molecule type" value="Genomic_DNA"/>
</dbReference>
<reference evidence="12" key="2">
    <citation type="submission" date="2020-07" db="EMBL/GenBank/DDBJ databases">
        <title>Frigoriglobus tundricola gen. nov., sp. nov., a psychrotolerant cellulolytic planctomycete of the family Gemmataceae with two divergent copies of 16S rRNA gene.</title>
        <authorList>
            <person name="Kulichevskaya I.S."/>
            <person name="Ivanova A.A."/>
            <person name="Naumoff D.G."/>
            <person name="Beletsky A.V."/>
            <person name="Rijpstra W.I.C."/>
            <person name="Sinninghe Damste J.S."/>
            <person name="Mardanov A.V."/>
            <person name="Ravin N.V."/>
            <person name="Dedysh S.N."/>
        </authorList>
    </citation>
    <scope>NUCLEOTIDE SEQUENCE</scope>
    <source>
        <strain evidence="12 16">PL17</strain>
    </source>
</reference>
<dbReference type="AlphaFoldDB" id="A0A6M5Z3C6"/>
<evidence type="ECO:0000313" key="2">
    <source>
        <dbReference type="EMBL" id="QJW92791.1"/>
    </source>
</evidence>
<dbReference type="KEGG" id="ftj:FTUN_7606"/>
<evidence type="ECO:0000313" key="6">
    <source>
        <dbReference type="EMBL" id="QJW96158.1"/>
    </source>
</evidence>
<evidence type="ECO:0000313" key="14">
    <source>
        <dbReference type="EMBL" id="QJX00651.1"/>
    </source>
</evidence>
<dbReference type="KEGG" id="ftj:FTUN_0279"/>
<evidence type="ECO:0000313" key="8">
    <source>
        <dbReference type="EMBL" id="QJW97329.1"/>
    </source>
</evidence>
<evidence type="ECO:0000313" key="1">
    <source>
        <dbReference type="EMBL" id="QJW92782.1"/>
    </source>
</evidence>
<dbReference type="KEGG" id="ftj:FTUN_0288"/>
<dbReference type="KEGG" id="ftj:FTUN_0508"/>
<evidence type="ECO:0008006" key="17">
    <source>
        <dbReference type="Google" id="ProtNLM"/>
    </source>
</evidence>
<accession>A0A6M5Z3C6</accession>
<dbReference type="EMBL" id="CP053452">
    <property type="protein sequence ID" value="QJW99983.1"/>
    <property type="molecule type" value="Genomic_DNA"/>
</dbReference>
<proteinExistence type="predicted"/>
<evidence type="ECO:0000313" key="5">
    <source>
        <dbReference type="EMBL" id="QJW94433.1"/>
    </source>
</evidence>
<dbReference type="EMBL" id="CP053452">
    <property type="protein sequence ID" value="QJW96329.1"/>
    <property type="molecule type" value="Genomic_DNA"/>
</dbReference>
<dbReference type="EMBL" id="CP053452">
    <property type="protein sequence ID" value="QJX00651.1"/>
    <property type="molecule type" value="Genomic_DNA"/>
</dbReference>
<dbReference type="KEGG" id="ftj:FTUN_7795"/>
<dbReference type="KEGG" id="ftj:FTUN_1798"/>
<evidence type="ECO:0000313" key="16">
    <source>
        <dbReference type="Proteomes" id="UP000503447"/>
    </source>
</evidence>
<dbReference type="EMBL" id="CP053452">
    <property type="protein sequence ID" value="QJW97329.1"/>
    <property type="molecule type" value="Genomic_DNA"/>
</dbReference>
<evidence type="ECO:0000313" key="9">
    <source>
        <dbReference type="EMBL" id="QJW97744.1"/>
    </source>
</evidence>
<dbReference type="KEGG" id="ftj:FTUN_8283"/>
<name>A0A6M5Z3C6_9BACT</name>